<dbReference type="AlphaFoldDB" id="A0A5C3L3T6"/>
<reference evidence="5 6" key="1">
    <citation type="journal article" date="2019" name="Nat. Ecol. Evol.">
        <title>Megaphylogeny resolves global patterns of mushroom evolution.</title>
        <authorList>
            <person name="Varga T."/>
            <person name="Krizsan K."/>
            <person name="Foldi C."/>
            <person name="Dima B."/>
            <person name="Sanchez-Garcia M."/>
            <person name="Sanchez-Ramirez S."/>
            <person name="Szollosi G.J."/>
            <person name="Szarkandi J.G."/>
            <person name="Papp V."/>
            <person name="Albert L."/>
            <person name="Andreopoulos W."/>
            <person name="Angelini C."/>
            <person name="Antonin V."/>
            <person name="Barry K.W."/>
            <person name="Bougher N.L."/>
            <person name="Buchanan P."/>
            <person name="Buyck B."/>
            <person name="Bense V."/>
            <person name="Catcheside P."/>
            <person name="Chovatia M."/>
            <person name="Cooper J."/>
            <person name="Damon W."/>
            <person name="Desjardin D."/>
            <person name="Finy P."/>
            <person name="Geml J."/>
            <person name="Haridas S."/>
            <person name="Hughes K."/>
            <person name="Justo A."/>
            <person name="Karasinski D."/>
            <person name="Kautmanova I."/>
            <person name="Kiss B."/>
            <person name="Kocsube S."/>
            <person name="Kotiranta H."/>
            <person name="LaButti K.M."/>
            <person name="Lechner B.E."/>
            <person name="Liimatainen K."/>
            <person name="Lipzen A."/>
            <person name="Lukacs Z."/>
            <person name="Mihaltcheva S."/>
            <person name="Morgado L.N."/>
            <person name="Niskanen T."/>
            <person name="Noordeloos M.E."/>
            <person name="Ohm R.A."/>
            <person name="Ortiz-Santana B."/>
            <person name="Ovrebo C."/>
            <person name="Racz N."/>
            <person name="Riley R."/>
            <person name="Savchenko A."/>
            <person name="Shiryaev A."/>
            <person name="Soop K."/>
            <person name="Spirin V."/>
            <person name="Szebenyi C."/>
            <person name="Tomsovsky M."/>
            <person name="Tulloss R.E."/>
            <person name="Uehling J."/>
            <person name="Grigoriev I.V."/>
            <person name="Vagvolgyi C."/>
            <person name="Papp T."/>
            <person name="Martin F.M."/>
            <person name="Miettinen O."/>
            <person name="Hibbett D.S."/>
            <person name="Nagy L.G."/>
        </authorList>
    </citation>
    <scope>NUCLEOTIDE SEQUENCE [LARGE SCALE GENOMIC DNA]</scope>
    <source>
        <strain evidence="5 6">CBS 121175</strain>
    </source>
</reference>
<dbReference type="OrthoDB" id="408631at2759"/>
<keyword evidence="2 3" id="KW-0378">Hydrolase</keyword>
<evidence type="ECO:0000259" key="4">
    <source>
        <dbReference type="Pfam" id="PF00135"/>
    </source>
</evidence>
<protein>
    <recommendedName>
        <fullName evidence="3">Carboxylic ester hydrolase</fullName>
        <ecNumber evidence="3">3.1.1.-</ecNumber>
    </recommendedName>
</protein>
<feature type="signal peptide" evidence="3">
    <location>
        <begin position="1"/>
        <end position="22"/>
    </location>
</feature>
<comment type="similarity">
    <text evidence="1 3">Belongs to the type-B carboxylesterase/lipase family.</text>
</comment>
<dbReference type="PROSITE" id="PS00122">
    <property type="entry name" value="CARBOXYLESTERASE_B_1"/>
    <property type="match status" value="1"/>
</dbReference>
<evidence type="ECO:0000313" key="6">
    <source>
        <dbReference type="Proteomes" id="UP000307440"/>
    </source>
</evidence>
<feature type="chain" id="PRO_5022984310" description="Carboxylic ester hydrolase" evidence="3">
    <location>
        <begin position="23"/>
        <end position="539"/>
    </location>
</feature>
<evidence type="ECO:0000256" key="2">
    <source>
        <dbReference type="ARBA" id="ARBA00022801"/>
    </source>
</evidence>
<dbReference type="EMBL" id="ML210162">
    <property type="protein sequence ID" value="TFK27679.1"/>
    <property type="molecule type" value="Genomic_DNA"/>
</dbReference>
<dbReference type="STRING" id="230819.A0A5C3L3T6"/>
<dbReference type="Gene3D" id="3.40.50.1820">
    <property type="entry name" value="alpha/beta hydrolase"/>
    <property type="match status" value="1"/>
</dbReference>
<sequence length="539" mass="58672">MPSYLRALTLAAFLLVVRVSSAADPTVVLNNATFTGITKGGASHFLGIPFAKPPTGNLRFRRPAAVAPYSGAHRAQSFGPACPQQGKASKPSNNLDALPQEEVDYIDNVIYGSDALPQSEDCLTINVVKPENATLDSKLPVLVWIFGGGFQVGSTSTYDGGTIVARSLVMNNPVIFVSMNHRLSGFGFMAGKEVKDAGVGNLGLHDQQEALRWVQKYISNFGGDPTKVTIWGESSGAISVALHMVAYGGNARGLFRAAVMQSGAPIPVGDITNGQEYYDFVVTDTGCSGSPDTLQCLRTVPYARLKASIDKTPSITSYQALHLTWLPRTDGVMFSDNPQKLVQQGKVARVPYITGNCDDEGTAFSLSTLNITQTVFLPGVTDAEVARIIQEYPQDVAKGSPFDTGTKNAITPQYKRIAAFQGDGVFQGPRRWMLNSTAERQNAWVFLSKRYKNLPVLGSAHGHDLLNSWGGGELQTYIIRFTNVLDPNALLLPNWPRYRLNNRQIMTFMGTIPRQKITTDDYRASAMNYLNEVVLRHPV</sequence>
<dbReference type="PROSITE" id="PS00941">
    <property type="entry name" value="CARBOXYLESTERASE_B_2"/>
    <property type="match status" value="1"/>
</dbReference>
<dbReference type="EC" id="3.1.1.-" evidence="3"/>
<name>A0A5C3L3T6_COPMA</name>
<dbReference type="SUPFAM" id="SSF53474">
    <property type="entry name" value="alpha/beta-Hydrolases"/>
    <property type="match status" value="1"/>
</dbReference>
<dbReference type="InterPro" id="IPR029058">
    <property type="entry name" value="AB_hydrolase_fold"/>
</dbReference>
<dbReference type="InterPro" id="IPR019819">
    <property type="entry name" value="Carboxylesterase_B_CS"/>
</dbReference>
<feature type="domain" description="Carboxylesterase type B" evidence="4">
    <location>
        <begin position="27"/>
        <end position="470"/>
    </location>
</feature>
<dbReference type="Proteomes" id="UP000307440">
    <property type="component" value="Unassembled WGS sequence"/>
</dbReference>
<gene>
    <name evidence="5" type="ORF">FA15DRAFT_701681</name>
</gene>
<dbReference type="InterPro" id="IPR019826">
    <property type="entry name" value="Carboxylesterase_B_AS"/>
</dbReference>
<dbReference type="InterPro" id="IPR050309">
    <property type="entry name" value="Type-B_Carboxylest/Lipase"/>
</dbReference>
<evidence type="ECO:0000256" key="3">
    <source>
        <dbReference type="RuleBase" id="RU361235"/>
    </source>
</evidence>
<dbReference type="PANTHER" id="PTHR11559">
    <property type="entry name" value="CARBOXYLESTERASE"/>
    <property type="match status" value="1"/>
</dbReference>
<keyword evidence="3" id="KW-0732">Signal</keyword>
<dbReference type="Pfam" id="PF00135">
    <property type="entry name" value="COesterase"/>
    <property type="match status" value="1"/>
</dbReference>
<accession>A0A5C3L3T6</accession>
<evidence type="ECO:0000256" key="1">
    <source>
        <dbReference type="ARBA" id="ARBA00005964"/>
    </source>
</evidence>
<organism evidence="5 6">
    <name type="scientific">Coprinopsis marcescibilis</name>
    <name type="common">Agaric fungus</name>
    <name type="synonym">Psathyrella marcescibilis</name>
    <dbReference type="NCBI Taxonomy" id="230819"/>
    <lineage>
        <taxon>Eukaryota</taxon>
        <taxon>Fungi</taxon>
        <taxon>Dikarya</taxon>
        <taxon>Basidiomycota</taxon>
        <taxon>Agaricomycotina</taxon>
        <taxon>Agaricomycetes</taxon>
        <taxon>Agaricomycetidae</taxon>
        <taxon>Agaricales</taxon>
        <taxon>Agaricineae</taxon>
        <taxon>Psathyrellaceae</taxon>
        <taxon>Coprinopsis</taxon>
    </lineage>
</organism>
<proteinExistence type="inferred from homology"/>
<dbReference type="GO" id="GO:0016787">
    <property type="term" value="F:hydrolase activity"/>
    <property type="evidence" value="ECO:0007669"/>
    <property type="project" value="UniProtKB-KW"/>
</dbReference>
<evidence type="ECO:0000313" key="5">
    <source>
        <dbReference type="EMBL" id="TFK27679.1"/>
    </source>
</evidence>
<keyword evidence="6" id="KW-1185">Reference proteome</keyword>
<dbReference type="InterPro" id="IPR002018">
    <property type="entry name" value="CarbesteraseB"/>
</dbReference>